<proteinExistence type="predicted"/>
<evidence type="ECO:0000313" key="2">
    <source>
        <dbReference type="Proteomes" id="UP000821845"/>
    </source>
</evidence>
<evidence type="ECO:0000313" key="1">
    <source>
        <dbReference type="EMBL" id="KAH6938255.1"/>
    </source>
</evidence>
<reference evidence="1" key="1">
    <citation type="submission" date="2020-05" db="EMBL/GenBank/DDBJ databases">
        <title>Large-scale comparative analyses of tick genomes elucidate their genetic diversity and vector capacities.</title>
        <authorList>
            <person name="Jia N."/>
            <person name="Wang J."/>
            <person name="Shi W."/>
            <person name="Du L."/>
            <person name="Sun Y."/>
            <person name="Zhan W."/>
            <person name="Jiang J."/>
            <person name="Wang Q."/>
            <person name="Zhang B."/>
            <person name="Ji P."/>
            <person name="Sakyi L.B."/>
            <person name="Cui X."/>
            <person name="Yuan T."/>
            <person name="Jiang B."/>
            <person name="Yang W."/>
            <person name="Lam T.T.-Y."/>
            <person name="Chang Q."/>
            <person name="Ding S."/>
            <person name="Wang X."/>
            <person name="Zhu J."/>
            <person name="Ruan X."/>
            <person name="Zhao L."/>
            <person name="Wei J."/>
            <person name="Que T."/>
            <person name="Du C."/>
            <person name="Cheng J."/>
            <person name="Dai P."/>
            <person name="Han X."/>
            <person name="Huang E."/>
            <person name="Gao Y."/>
            <person name="Liu J."/>
            <person name="Shao H."/>
            <person name="Ye R."/>
            <person name="Li L."/>
            <person name="Wei W."/>
            <person name="Wang X."/>
            <person name="Wang C."/>
            <person name="Yang T."/>
            <person name="Huo Q."/>
            <person name="Li W."/>
            <person name="Guo W."/>
            <person name="Chen H."/>
            <person name="Zhou L."/>
            <person name="Ni X."/>
            <person name="Tian J."/>
            <person name="Zhou Y."/>
            <person name="Sheng Y."/>
            <person name="Liu T."/>
            <person name="Pan Y."/>
            <person name="Xia L."/>
            <person name="Li J."/>
            <person name="Zhao F."/>
            <person name="Cao W."/>
        </authorList>
    </citation>
    <scope>NUCLEOTIDE SEQUENCE</scope>
    <source>
        <strain evidence="1">Hyas-2018</strain>
    </source>
</reference>
<dbReference type="Proteomes" id="UP000821845">
    <property type="component" value="Chromosome 2"/>
</dbReference>
<organism evidence="1 2">
    <name type="scientific">Hyalomma asiaticum</name>
    <name type="common">Tick</name>
    <dbReference type="NCBI Taxonomy" id="266040"/>
    <lineage>
        <taxon>Eukaryota</taxon>
        <taxon>Metazoa</taxon>
        <taxon>Ecdysozoa</taxon>
        <taxon>Arthropoda</taxon>
        <taxon>Chelicerata</taxon>
        <taxon>Arachnida</taxon>
        <taxon>Acari</taxon>
        <taxon>Parasitiformes</taxon>
        <taxon>Ixodida</taxon>
        <taxon>Ixodoidea</taxon>
        <taxon>Ixodidae</taxon>
        <taxon>Hyalomminae</taxon>
        <taxon>Hyalomma</taxon>
    </lineage>
</organism>
<dbReference type="EMBL" id="CM023482">
    <property type="protein sequence ID" value="KAH6938255.1"/>
    <property type="molecule type" value="Genomic_DNA"/>
</dbReference>
<comment type="caution">
    <text evidence="1">The sequence shown here is derived from an EMBL/GenBank/DDBJ whole genome shotgun (WGS) entry which is preliminary data.</text>
</comment>
<keyword evidence="2" id="KW-1185">Reference proteome</keyword>
<protein>
    <submittedName>
        <fullName evidence="1">Uncharacterized protein</fullName>
    </submittedName>
</protein>
<sequence>MKGTGPGFLSPAVSLLAGVLIGFVITSQVLLWLNSENFCDTSPFKRTQAAPKSRLLFVGVMTAEKYLSTRALAIQRTWGKALSGRLAFFSSGTSQWDGQEKLPLVALRGVDDSYPPQKKSFLMLKYMHDHYIDQYEWFMRCDDDVYVHVERLERFLRSVNSSKPQYIGQAGLGNKEEFGQLSLEPDENFCMGGPGVLFSRETLRRLVPHISTCLKHLYSTHEDVEVGRCVRRHVGIPCTWSYEMQTIFYHNFFGEVALKGRVRRREAKRGITDHYVWAFSFLRAMHIGCHTRMPITAEIAKGNCNLLITDVHKSLLCTLRVELMCQQYLLLKYFHKCSVLYSTNYSTLSEMPSLTKYFPGEIQDLLTWDFFAKSLYSDQVTNPRRRIESYYEISINNVISDLMELTNRYSKQRGRVIEFKDVLYGYLRVDPLHGADYVLDLLLTYRKYRGRKMTLPVRRHAYVQQPFTQLRIRDVTPAADESRRRVPIRFVLPLCGRQAAFERFLRTFRNVCLDADDACSLLVVQYRDTAAEADDLEGTVTAERVLGADYDKSRVEFLLGGNGGEFSRAAALELGASRFKEDELLFFIDVDMTFDAGVLRRVRAHTARRRSAYFPIVFSQYDPAYTGVSVTDPPRVAPEEGYWRQFGFGIAAIYKSDLATVGGLDVSIRGWGKEDVDLFDRVVASNLTVVRAPDPGLVHVFHPVHCSHDLASAQYDMCLGTKWTSVASERTLAAIIAQRHHELLTRNFRR</sequence>
<name>A0ACB7SUG5_HYAAI</name>
<accession>A0ACB7SUG5</accession>
<gene>
    <name evidence="1" type="ORF">HPB50_008302</name>
</gene>